<feature type="compositionally biased region" description="Basic and acidic residues" evidence="1">
    <location>
        <begin position="101"/>
        <end position="115"/>
    </location>
</feature>
<name>A0A9W8XQH8_9PLEO</name>
<protein>
    <submittedName>
        <fullName evidence="2">Uncharacterized protein</fullName>
    </submittedName>
</protein>
<dbReference type="EMBL" id="JAPEUX010000003">
    <property type="protein sequence ID" value="KAJ4356734.1"/>
    <property type="molecule type" value="Genomic_DNA"/>
</dbReference>
<reference evidence="2" key="1">
    <citation type="submission" date="2022-10" db="EMBL/GenBank/DDBJ databases">
        <title>Tapping the CABI collections for fungal endophytes: first genome assemblies for Collariella, Neodidymelliopsis, Ascochyta clinopodiicola, Didymella pomorum, Didymosphaeria variabile, Neocosmospora piperis and Neocucurbitaria cava.</title>
        <authorList>
            <person name="Hill R."/>
        </authorList>
    </citation>
    <scope>NUCLEOTIDE SEQUENCE</scope>
    <source>
        <strain evidence="2">IMI 356815</strain>
    </source>
</reference>
<evidence type="ECO:0000313" key="3">
    <source>
        <dbReference type="Proteomes" id="UP001140513"/>
    </source>
</evidence>
<sequence length="220" mass="22907">MPQGYPNAVASPADPSPSGLNPDKLQPLGATSPGSSGASSSSEESSSQAPFRPKEVFPDDEESEPLLPSQPDDESGSSSGEPSSQAPAESSELSPPEDEESKAALLEDRYVRSSDEDVDPNDDSWPSSESDDTQTLENMDPNDGPTLPKNVESARGLPERLTGTTAAMEKIAIAQGSSYAGGPSSRRQQQQPPEGSSGKGKAKVEEPPSSDGETDDEDDS</sequence>
<dbReference type="Proteomes" id="UP001140513">
    <property type="component" value="Unassembled WGS sequence"/>
</dbReference>
<feature type="compositionally biased region" description="Low complexity" evidence="1">
    <location>
        <begin position="76"/>
        <end position="94"/>
    </location>
</feature>
<dbReference type="AlphaFoldDB" id="A0A9W8XQH8"/>
<accession>A0A9W8XQH8</accession>
<feature type="compositionally biased region" description="Low complexity" evidence="1">
    <location>
        <begin position="32"/>
        <end position="50"/>
    </location>
</feature>
<feature type="region of interest" description="Disordered" evidence="1">
    <location>
        <begin position="1"/>
        <end position="220"/>
    </location>
</feature>
<proteinExistence type="predicted"/>
<dbReference type="RefSeq" id="XP_056073860.1">
    <property type="nucleotide sequence ID" value="XM_056213552.1"/>
</dbReference>
<evidence type="ECO:0000313" key="2">
    <source>
        <dbReference type="EMBL" id="KAJ4356734.1"/>
    </source>
</evidence>
<comment type="caution">
    <text evidence="2">The sequence shown here is derived from an EMBL/GenBank/DDBJ whole genome shotgun (WGS) entry which is preliminary data.</text>
</comment>
<evidence type="ECO:0000256" key="1">
    <source>
        <dbReference type="SAM" id="MobiDB-lite"/>
    </source>
</evidence>
<feature type="compositionally biased region" description="Low complexity" evidence="1">
    <location>
        <begin position="181"/>
        <end position="196"/>
    </location>
</feature>
<organism evidence="2 3">
    <name type="scientific">Didymosphaeria variabile</name>
    <dbReference type="NCBI Taxonomy" id="1932322"/>
    <lineage>
        <taxon>Eukaryota</taxon>
        <taxon>Fungi</taxon>
        <taxon>Dikarya</taxon>
        <taxon>Ascomycota</taxon>
        <taxon>Pezizomycotina</taxon>
        <taxon>Dothideomycetes</taxon>
        <taxon>Pleosporomycetidae</taxon>
        <taxon>Pleosporales</taxon>
        <taxon>Massarineae</taxon>
        <taxon>Didymosphaeriaceae</taxon>
        <taxon>Didymosphaeria</taxon>
    </lineage>
</organism>
<gene>
    <name evidence="2" type="ORF">N0V89_004770</name>
</gene>
<dbReference type="GeneID" id="80908300"/>
<keyword evidence="3" id="KW-1185">Reference proteome</keyword>